<evidence type="ECO:0000256" key="1">
    <source>
        <dbReference type="ARBA" id="ARBA00005233"/>
    </source>
</evidence>
<evidence type="ECO:0000313" key="2">
    <source>
        <dbReference type="EMBL" id="QOL51927.1"/>
    </source>
</evidence>
<accession>A0A7L9UAM6</accession>
<dbReference type="SUPFAM" id="SSF54523">
    <property type="entry name" value="Pili subunits"/>
    <property type="match status" value="1"/>
</dbReference>
<organism evidence="2 3">
    <name type="scientific">Massilia litorea</name>
    <dbReference type="NCBI Taxonomy" id="2769491"/>
    <lineage>
        <taxon>Bacteria</taxon>
        <taxon>Pseudomonadati</taxon>
        <taxon>Pseudomonadota</taxon>
        <taxon>Betaproteobacteria</taxon>
        <taxon>Burkholderiales</taxon>
        <taxon>Oxalobacteraceae</taxon>
        <taxon>Telluria group</taxon>
        <taxon>Massilia</taxon>
    </lineage>
</organism>
<name>A0A7L9UAM6_9BURK</name>
<proteinExistence type="inferred from homology"/>
<dbReference type="Gene3D" id="3.30.700.10">
    <property type="entry name" value="Glycoprotein, Type 4 Pilin"/>
    <property type="match status" value="1"/>
</dbReference>
<evidence type="ECO:0000313" key="3">
    <source>
        <dbReference type="Proteomes" id="UP000593875"/>
    </source>
</evidence>
<gene>
    <name evidence="2" type="ORF">LPB04_08100</name>
</gene>
<keyword evidence="3" id="KW-1185">Reference proteome</keyword>
<dbReference type="EMBL" id="CP062941">
    <property type="protein sequence ID" value="QOL51927.1"/>
    <property type="molecule type" value="Genomic_DNA"/>
</dbReference>
<reference evidence="2 3" key="1">
    <citation type="submission" date="2020-10" db="EMBL/GenBank/DDBJ databases">
        <title>Genome sequencing of Massilia sp. LPB0304.</title>
        <authorList>
            <person name="Kim J."/>
        </authorList>
    </citation>
    <scope>NUCLEOTIDE SEQUENCE [LARGE SCALE GENOMIC DNA]</scope>
    <source>
        <strain evidence="2 3">LPB0304</strain>
    </source>
</reference>
<comment type="similarity">
    <text evidence="1">Belongs to the N-Me-Phe pilin family.</text>
</comment>
<dbReference type="Proteomes" id="UP000593875">
    <property type="component" value="Chromosome"/>
</dbReference>
<dbReference type="InterPro" id="IPR045584">
    <property type="entry name" value="Pilin-like"/>
</dbReference>
<dbReference type="KEGG" id="mlir:LPB04_08100"/>
<dbReference type="GO" id="GO:0007155">
    <property type="term" value="P:cell adhesion"/>
    <property type="evidence" value="ECO:0007669"/>
    <property type="project" value="InterPro"/>
</dbReference>
<dbReference type="GO" id="GO:0009289">
    <property type="term" value="C:pilus"/>
    <property type="evidence" value="ECO:0007669"/>
    <property type="project" value="InterPro"/>
</dbReference>
<dbReference type="InterPro" id="IPR001082">
    <property type="entry name" value="Pilin"/>
</dbReference>
<protein>
    <submittedName>
        <fullName evidence="2">Pilin</fullName>
    </submittedName>
</protein>
<sequence length="132" mass="13446">MIVVAIIGILATLAIPAYQDYVARSKFGVALAEVSAGKVGIDTRLNDGETVSKPEEVGLAAADKPTANCKFGAAADPDAASLTCQIVAGPVGVKDQTITLTRDKDTGAWSCSAATVPQKLIGREAVCKGKAT</sequence>
<dbReference type="Pfam" id="PF00114">
    <property type="entry name" value="Pilin"/>
    <property type="match status" value="1"/>
</dbReference>
<dbReference type="AlphaFoldDB" id="A0A7L9UAM6"/>